<feature type="region of interest" description="Disordered" evidence="1">
    <location>
        <begin position="1"/>
        <end position="53"/>
    </location>
</feature>
<evidence type="ECO:0000256" key="1">
    <source>
        <dbReference type="SAM" id="MobiDB-lite"/>
    </source>
</evidence>
<dbReference type="Proteomes" id="UP000664859">
    <property type="component" value="Unassembled WGS sequence"/>
</dbReference>
<feature type="region of interest" description="Disordered" evidence="1">
    <location>
        <begin position="164"/>
        <end position="229"/>
    </location>
</feature>
<keyword evidence="3" id="KW-1185">Reference proteome</keyword>
<gene>
    <name evidence="2" type="ORF">JKP88DRAFT_264923</name>
</gene>
<protein>
    <recommendedName>
        <fullName evidence="4">Transcription factor TFIIIC triple barrel domain-containing protein</fullName>
    </recommendedName>
</protein>
<evidence type="ECO:0000313" key="2">
    <source>
        <dbReference type="EMBL" id="KAG5177715.1"/>
    </source>
</evidence>
<evidence type="ECO:0000313" key="3">
    <source>
        <dbReference type="Proteomes" id="UP000664859"/>
    </source>
</evidence>
<dbReference type="AlphaFoldDB" id="A0A836C957"/>
<comment type="caution">
    <text evidence="2">The sequence shown here is derived from an EMBL/GenBank/DDBJ whole genome shotgun (WGS) entry which is preliminary data.</text>
</comment>
<feature type="compositionally biased region" description="Basic and acidic residues" evidence="1">
    <location>
        <begin position="215"/>
        <end position="229"/>
    </location>
</feature>
<evidence type="ECO:0008006" key="4">
    <source>
        <dbReference type="Google" id="ProtNLM"/>
    </source>
</evidence>
<feature type="compositionally biased region" description="Acidic residues" evidence="1">
    <location>
        <begin position="42"/>
        <end position="53"/>
    </location>
</feature>
<feature type="compositionally biased region" description="Low complexity" evidence="1">
    <location>
        <begin position="1"/>
        <end position="13"/>
    </location>
</feature>
<accession>A0A836C957</accession>
<organism evidence="2 3">
    <name type="scientific">Tribonema minus</name>
    <dbReference type="NCBI Taxonomy" id="303371"/>
    <lineage>
        <taxon>Eukaryota</taxon>
        <taxon>Sar</taxon>
        <taxon>Stramenopiles</taxon>
        <taxon>Ochrophyta</taxon>
        <taxon>PX clade</taxon>
        <taxon>Xanthophyceae</taxon>
        <taxon>Tribonematales</taxon>
        <taxon>Tribonemataceae</taxon>
        <taxon>Tribonema</taxon>
    </lineage>
</organism>
<feature type="compositionally biased region" description="Acidic residues" evidence="1">
    <location>
        <begin position="175"/>
        <end position="201"/>
    </location>
</feature>
<sequence>MAAAEATAAGNAARLSPMQDGSELEPAQVNPAARRTGGGAPDEADADSDGSYEEEEVLLLIDLPEKALAGNASSVSVLSYSASALELQVGPDTYRGSVSEEMLGTALVFTSREVTAQQRRAASKAAQAAGEEEQVDLELLGLCSSTVSLRKGKILLSSEDQYTTPAAAAAADAAEKEEDEEYDLDFDMEDADAAAAEEAEGADGAAAGGGTAVETHAEEEGAEESKSTT</sequence>
<reference evidence="2" key="1">
    <citation type="submission" date="2021-02" db="EMBL/GenBank/DDBJ databases">
        <title>First Annotated Genome of the Yellow-green Alga Tribonema minus.</title>
        <authorList>
            <person name="Mahan K.M."/>
        </authorList>
    </citation>
    <scope>NUCLEOTIDE SEQUENCE</scope>
    <source>
        <strain evidence="2">UTEX B ZZ1240</strain>
    </source>
</reference>
<dbReference type="EMBL" id="JAFCMP010000522">
    <property type="protein sequence ID" value="KAG5177715.1"/>
    <property type="molecule type" value="Genomic_DNA"/>
</dbReference>
<name>A0A836C957_9STRA</name>
<proteinExistence type="predicted"/>